<dbReference type="AlphaFoldDB" id="A0A1B8G9D1"/>
<sequence>MATTADLNDLQAESQGSTARMVRARQHQQQPVRNGIVRACIACRQMKMKCVGADNPPCAKCIKAGRICQPQLPAHDPYQYGQPHPQAHSHSPRHISRRLSSNSAYELERPIRGHGMVDTIPRPTTQTLQNQLPHSLFAQRRGSHAGLPSIFSTPPVDVLNNSSPQTSAPTLPTETPKKRKRSEVTSEGLELPLPNIRLSEEQIALPWQDIRDMIIMFREKLLPFIPALLPKDFQDIGVLIETELSLAYSICYVTARFLPGGKAIQEILLPRLLQFLTRIVTSSGSRASEISTFKAVLILYVHANCSPSTSQLAQQNRTGQILYWPLKSLMEVCASRLSLHSSIQDLKMELRATTSDTIVDSPSFQRYMYWLQLFIMSHYASIISGTPPSIRIDSTIRAAPALLQEIGPNSQMRLFGEVELCLIWEKASAEQKQLGEWWCLPDPTDDIDDIATEAILTEAGNAIDAWYDKWGSFIRNG</sequence>
<evidence type="ECO:0000256" key="2">
    <source>
        <dbReference type="ARBA" id="ARBA00023015"/>
    </source>
</evidence>
<dbReference type="GO" id="GO:0000976">
    <property type="term" value="F:transcription cis-regulatory region binding"/>
    <property type="evidence" value="ECO:0007669"/>
    <property type="project" value="TreeGrafter"/>
</dbReference>
<dbReference type="Proteomes" id="UP000091956">
    <property type="component" value="Unassembled WGS sequence"/>
</dbReference>
<organism evidence="8 9">
    <name type="scientific">Pseudogymnoascus verrucosus</name>
    <dbReference type="NCBI Taxonomy" id="342668"/>
    <lineage>
        <taxon>Eukaryota</taxon>
        <taxon>Fungi</taxon>
        <taxon>Dikarya</taxon>
        <taxon>Ascomycota</taxon>
        <taxon>Pezizomycotina</taxon>
        <taxon>Leotiomycetes</taxon>
        <taxon>Thelebolales</taxon>
        <taxon>Thelebolaceae</taxon>
        <taxon>Pseudogymnoascus</taxon>
    </lineage>
</organism>
<dbReference type="RefSeq" id="XP_059319316.1">
    <property type="nucleotide sequence ID" value="XM_059464078.1"/>
</dbReference>
<reference evidence="9" key="2">
    <citation type="journal article" date="2018" name="Nat. Commun.">
        <title>Extreme sensitivity to ultraviolet light in the fungal pathogen causing white-nose syndrome of bats.</title>
        <authorList>
            <person name="Palmer J.M."/>
            <person name="Drees K.P."/>
            <person name="Foster J.T."/>
            <person name="Lindner D.L."/>
        </authorList>
    </citation>
    <scope>NUCLEOTIDE SEQUENCE [LARGE SCALE GENOMIC DNA]</scope>
    <source>
        <strain evidence="9">UAMH 10579</strain>
    </source>
</reference>
<dbReference type="InterPro" id="IPR051089">
    <property type="entry name" value="prtT"/>
</dbReference>
<feature type="compositionally biased region" description="Polar residues" evidence="6">
    <location>
        <begin position="159"/>
        <end position="173"/>
    </location>
</feature>
<gene>
    <name evidence="8" type="ORF">VE01_09561</name>
</gene>
<dbReference type="GO" id="GO:0008270">
    <property type="term" value="F:zinc ion binding"/>
    <property type="evidence" value="ECO:0007669"/>
    <property type="project" value="InterPro"/>
</dbReference>
<dbReference type="GeneID" id="28842947"/>
<dbReference type="SUPFAM" id="SSF57701">
    <property type="entry name" value="Zn2/Cys6 DNA-binding domain"/>
    <property type="match status" value="1"/>
</dbReference>
<dbReference type="SMART" id="SM00066">
    <property type="entry name" value="GAL4"/>
    <property type="match status" value="1"/>
</dbReference>
<dbReference type="GO" id="GO:0005634">
    <property type="term" value="C:nucleus"/>
    <property type="evidence" value="ECO:0007669"/>
    <property type="project" value="UniProtKB-SubCell"/>
</dbReference>
<keyword evidence="4" id="KW-0804">Transcription</keyword>
<reference evidence="8 9" key="1">
    <citation type="submission" date="2016-03" db="EMBL/GenBank/DDBJ databases">
        <title>Comparative genomics of Pseudogymnoascus destructans, the fungus causing white-nose syndrome of bats.</title>
        <authorList>
            <person name="Palmer J.M."/>
            <person name="Drees K.P."/>
            <person name="Foster J.T."/>
            <person name="Lindner D.L."/>
        </authorList>
    </citation>
    <scope>NUCLEOTIDE SEQUENCE [LARGE SCALE GENOMIC DNA]</scope>
    <source>
        <strain evidence="8 9">UAMH 10579</strain>
    </source>
</reference>
<protein>
    <recommendedName>
        <fullName evidence="7">Zn(2)-C6 fungal-type domain-containing protein</fullName>
    </recommendedName>
</protein>
<evidence type="ECO:0000313" key="8">
    <source>
        <dbReference type="EMBL" id="OBT92438.2"/>
    </source>
</evidence>
<dbReference type="Pfam" id="PF00172">
    <property type="entry name" value="Zn_clus"/>
    <property type="match status" value="1"/>
</dbReference>
<evidence type="ECO:0000259" key="7">
    <source>
        <dbReference type="PROSITE" id="PS50048"/>
    </source>
</evidence>
<evidence type="ECO:0000256" key="3">
    <source>
        <dbReference type="ARBA" id="ARBA00023125"/>
    </source>
</evidence>
<dbReference type="CDD" id="cd00067">
    <property type="entry name" value="GAL4"/>
    <property type="match status" value="1"/>
</dbReference>
<keyword evidence="2" id="KW-0805">Transcription regulation</keyword>
<accession>A0A1B8G9D1</accession>
<feature type="region of interest" description="Disordered" evidence="6">
    <location>
        <begin position="153"/>
        <end position="186"/>
    </location>
</feature>
<evidence type="ECO:0000256" key="6">
    <source>
        <dbReference type="SAM" id="MobiDB-lite"/>
    </source>
</evidence>
<evidence type="ECO:0000256" key="1">
    <source>
        <dbReference type="ARBA" id="ARBA00004123"/>
    </source>
</evidence>
<dbReference type="PANTHER" id="PTHR31845">
    <property type="entry name" value="FINGER DOMAIN PROTEIN, PUTATIVE-RELATED"/>
    <property type="match status" value="1"/>
</dbReference>
<dbReference type="InterPro" id="IPR036864">
    <property type="entry name" value="Zn2-C6_fun-type_DNA-bd_sf"/>
</dbReference>
<dbReference type="Gene3D" id="4.10.240.10">
    <property type="entry name" value="Zn(2)-C6 fungal-type DNA-binding domain"/>
    <property type="match status" value="1"/>
</dbReference>
<evidence type="ECO:0000256" key="4">
    <source>
        <dbReference type="ARBA" id="ARBA00023163"/>
    </source>
</evidence>
<keyword evidence="3" id="KW-0238">DNA-binding</keyword>
<proteinExistence type="predicted"/>
<dbReference type="InterPro" id="IPR001138">
    <property type="entry name" value="Zn2Cys6_DnaBD"/>
</dbReference>
<name>A0A1B8G9D1_9PEZI</name>
<keyword evidence="9" id="KW-1185">Reference proteome</keyword>
<evidence type="ECO:0000313" key="9">
    <source>
        <dbReference type="Proteomes" id="UP000091956"/>
    </source>
</evidence>
<dbReference type="EMBL" id="KV460267">
    <property type="protein sequence ID" value="OBT92438.2"/>
    <property type="molecule type" value="Genomic_DNA"/>
</dbReference>
<evidence type="ECO:0000256" key="5">
    <source>
        <dbReference type="ARBA" id="ARBA00023242"/>
    </source>
</evidence>
<feature type="domain" description="Zn(2)-C6 fungal-type" evidence="7">
    <location>
        <begin position="39"/>
        <end position="68"/>
    </location>
</feature>
<comment type="subcellular location">
    <subcellularLocation>
        <location evidence="1">Nucleus</location>
    </subcellularLocation>
</comment>
<dbReference type="GO" id="GO:0000981">
    <property type="term" value="F:DNA-binding transcription factor activity, RNA polymerase II-specific"/>
    <property type="evidence" value="ECO:0007669"/>
    <property type="project" value="InterPro"/>
</dbReference>
<keyword evidence="5" id="KW-0539">Nucleus</keyword>
<dbReference type="PROSITE" id="PS00463">
    <property type="entry name" value="ZN2_CY6_FUNGAL_1"/>
    <property type="match status" value="1"/>
</dbReference>
<dbReference type="PANTHER" id="PTHR31845:SF33">
    <property type="entry name" value="ZN(II)2CYS6 TRANSCRIPTION FACTOR (EUROFUNG)"/>
    <property type="match status" value="1"/>
</dbReference>
<dbReference type="PROSITE" id="PS50048">
    <property type="entry name" value="ZN2_CY6_FUNGAL_2"/>
    <property type="match status" value="1"/>
</dbReference>